<dbReference type="AlphaFoldDB" id="A0AAP8ME17"/>
<dbReference type="PANTHER" id="PTHR13696">
    <property type="entry name" value="P-LOOP CONTAINING NUCLEOSIDE TRIPHOSPHATE HYDROLASE"/>
    <property type="match status" value="1"/>
</dbReference>
<dbReference type="RefSeq" id="WP_084198754.1">
    <property type="nucleotide sequence ID" value="NZ_BMYL01000002.1"/>
</dbReference>
<dbReference type="KEGG" id="hja:BST95_07540"/>
<dbReference type="Gene3D" id="3.40.50.300">
    <property type="entry name" value="P-loop containing nucleotide triphosphate hydrolases"/>
    <property type="match status" value="1"/>
</dbReference>
<feature type="domain" description="AAA" evidence="1">
    <location>
        <begin position="1"/>
        <end position="175"/>
    </location>
</feature>
<evidence type="ECO:0000313" key="2">
    <source>
        <dbReference type="EMBL" id="PLW86111.1"/>
    </source>
</evidence>
<organism evidence="2 3">
    <name type="scientific">Halioglobus japonicus</name>
    <dbReference type="NCBI Taxonomy" id="930805"/>
    <lineage>
        <taxon>Bacteria</taxon>
        <taxon>Pseudomonadati</taxon>
        <taxon>Pseudomonadota</taxon>
        <taxon>Gammaproteobacteria</taxon>
        <taxon>Cellvibrionales</taxon>
        <taxon>Halieaceae</taxon>
        <taxon>Halioglobus</taxon>
    </lineage>
</organism>
<protein>
    <submittedName>
        <fullName evidence="2">ParA family protein</fullName>
    </submittedName>
</protein>
<dbReference type="PIRSF" id="PIRSF009320">
    <property type="entry name" value="Nuc_binding_HP_1000"/>
    <property type="match status" value="1"/>
</dbReference>
<dbReference type="CDD" id="cd02042">
    <property type="entry name" value="ParAB_family"/>
    <property type="match status" value="1"/>
</dbReference>
<dbReference type="InterPro" id="IPR050678">
    <property type="entry name" value="DNA_Partitioning_ATPase"/>
</dbReference>
<dbReference type="Proteomes" id="UP000235162">
    <property type="component" value="Unassembled WGS sequence"/>
</dbReference>
<name>A0AAP8ME17_9GAMM</name>
<reference evidence="2 3" key="1">
    <citation type="submission" date="2018-01" db="EMBL/GenBank/DDBJ databases">
        <title>The draft genome sequence of Halioglobus japonicus S1-36.</title>
        <authorList>
            <person name="Du Z.-J."/>
            <person name="Shi M.-J."/>
        </authorList>
    </citation>
    <scope>NUCLEOTIDE SEQUENCE [LARGE SCALE GENOMIC DNA]</scope>
    <source>
        <strain evidence="2 3">S1-36</strain>
    </source>
</reference>
<sequence>MRRIAVINQKGGVGKTTTCANLAHAFAMVGHRIGRNVLAVDLDPQGHLSTTLGNDAAPAGVDALLADDLPLHDLVIQSRDGLALLGAGSRLADFEGLDAGLSGDTGLLGERLNDADTYDIVMIDCPPSSGFLGRSGIVAATEILIPVPGDYLAMVGLSSLLELLENIEAEIDRTLTKWIVVTRFDTRRNHAREVYDKLREYFPDQLLHSVITESVALTESPSFGQSIFEYKGTSRSASEYAALARELIETGQETRKTA</sequence>
<keyword evidence="3" id="KW-1185">Reference proteome</keyword>
<comment type="caution">
    <text evidence="2">The sequence shown here is derived from an EMBL/GenBank/DDBJ whole genome shotgun (WGS) entry which is preliminary data.</text>
</comment>
<proteinExistence type="predicted"/>
<dbReference type="Pfam" id="PF13614">
    <property type="entry name" value="AAA_31"/>
    <property type="match status" value="1"/>
</dbReference>
<dbReference type="EMBL" id="PKUR01000002">
    <property type="protein sequence ID" value="PLW86111.1"/>
    <property type="molecule type" value="Genomic_DNA"/>
</dbReference>
<dbReference type="InterPro" id="IPR025669">
    <property type="entry name" value="AAA_dom"/>
</dbReference>
<evidence type="ECO:0000259" key="1">
    <source>
        <dbReference type="Pfam" id="PF13614"/>
    </source>
</evidence>
<evidence type="ECO:0000313" key="3">
    <source>
        <dbReference type="Proteomes" id="UP000235162"/>
    </source>
</evidence>
<dbReference type="SUPFAM" id="SSF52540">
    <property type="entry name" value="P-loop containing nucleoside triphosphate hydrolases"/>
    <property type="match status" value="1"/>
</dbReference>
<accession>A0AAP8ME17</accession>
<dbReference type="InterPro" id="IPR027417">
    <property type="entry name" value="P-loop_NTPase"/>
</dbReference>
<gene>
    <name evidence="2" type="ORF">C0029_06585</name>
</gene>
<dbReference type="PANTHER" id="PTHR13696:SF52">
    <property type="entry name" value="PARA FAMILY PROTEIN CT_582"/>
    <property type="match status" value="1"/>
</dbReference>